<organism evidence="1 2">
    <name type="scientific">Flavobacterium sangjuense</name>
    <dbReference type="NCBI Taxonomy" id="2518177"/>
    <lineage>
        <taxon>Bacteria</taxon>
        <taxon>Pseudomonadati</taxon>
        <taxon>Bacteroidota</taxon>
        <taxon>Flavobacteriia</taxon>
        <taxon>Flavobacteriales</taxon>
        <taxon>Flavobacteriaceae</taxon>
        <taxon>Flavobacterium</taxon>
    </lineage>
</organism>
<dbReference type="Proteomes" id="UP000296862">
    <property type="component" value="Chromosome"/>
</dbReference>
<dbReference type="RefSeq" id="WP_136152484.1">
    <property type="nucleotide sequence ID" value="NZ_CP038810.1"/>
</dbReference>
<evidence type="ECO:0000313" key="1">
    <source>
        <dbReference type="EMBL" id="QBZ98590.1"/>
    </source>
</evidence>
<dbReference type="AlphaFoldDB" id="A0A4P7PW17"/>
<keyword evidence="2" id="KW-1185">Reference proteome</keyword>
<dbReference type="KEGG" id="fsn:GS03_02099"/>
<gene>
    <name evidence="1" type="ORF">GS03_02099</name>
</gene>
<reference evidence="1 2" key="1">
    <citation type="submission" date="2019-04" db="EMBL/GenBank/DDBJ databases">
        <title>Flavobacterium sp. GS03.</title>
        <authorList>
            <person name="Kim H."/>
        </authorList>
    </citation>
    <scope>NUCLEOTIDE SEQUENCE [LARGE SCALE GENOMIC DNA]</scope>
    <source>
        <strain evidence="1 2">GS03</strain>
    </source>
</reference>
<dbReference type="OrthoDB" id="581689at2"/>
<protein>
    <submittedName>
        <fullName evidence="1">Uncharacterized protein</fullName>
    </submittedName>
</protein>
<dbReference type="EMBL" id="CP038810">
    <property type="protein sequence ID" value="QBZ98590.1"/>
    <property type="molecule type" value="Genomic_DNA"/>
</dbReference>
<evidence type="ECO:0000313" key="2">
    <source>
        <dbReference type="Proteomes" id="UP000296862"/>
    </source>
</evidence>
<proteinExistence type="predicted"/>
<name>A0A4P7PW17_9FLAO</name>
<accession>A0A4P7PW17</accession>
<sequence>MNEKSLFKSAILTLVIVVTVVLSFEIYLRSKGVVIDYDDGAPLWSDKRAMVYEPSDKAIVFIGSSRIKYDLDQATWNSLTAYHPIQLAIEGSCPRPILEDLANDPNFKGKLVIDVTEGLFFSMAPPNLETAIERIKYFHDRTPAQRVSFELNRVLESQFVFLNKDYFSLNAQLDGLGIQSRPGVFMMPYFPRNFSMVTFGRQHYMTDAFVANTAEINQVKSNWVFFAKMARSGPPTPPQAYEAIFKSVKENINKIKARGGEVVFVRTPSSGDYYKGETMGFPRDKFWERLLKETACQGIHFMDYPAMDHFDCPEFSHLKLSDAVLFTKSFFNELSKQKGFTDLQSNNPKTN</sequence>